<evidence type="ECO:0000256" key="3">
    <source>
        <dbReference type="ARBA" id="ARBA00022670"/>
    </source>
</evidence>
<dbReference type="AlphaFoldDB" id="A0A8H7PKN2"/>
<name>A0A8H7PKN2_MORIS</name>
<dbReference type="EMBL" id="JAEPQZ010000011">
    <property type="protein sequence ID" value="KAG2175480.1"/>
    <property type="molecule type" value="Genomic_DNA"/>
</dbReference>
<keyword evidence="6" id="KW-1015">Disulfide bond</keyword>
<keyword evidence="2 9" id="KW-0121">Carboxypeptidase</keyword>
<dbReference type="Gene3D" id="3.40.50.1820">
    <property type="entry name" value="alpha/beta hydrolase"/>
    <property type="match status" value="1"/>
</dbReference>
<reference evidence="10" key="1">
    <citation type="submission" date="2020-12" db="EMBL/GenBank/DDBJ databases">
        <title>Metabolic potential, ecology and presence of endohyphal bacteria is reflected in genomic diversity of Mucoromycotina.</title>
        <authorList>
            <person name="Muszewska A."/>
            <person name="Okrasinska A."/>
            <person name="Steczkiewicz K."/>
            <person name="Drgas O."/>
            <person name="Orlowska M."/>
            <person name="Perlinska-Lenart U."/>
            <person name="Aleksandrzak-Piekarczyk T."/>
            <person name="Szatraj K."/>
            <person name="Zielenkiewicz U."/>
            <person name="Pilsyk S."/>
            <person name="Malc E."/>
            <person name="Mieczkowski P."/>
            <person name="Kruszewska J.S."/>
            <person name="Biernat P."/>
            <person name="Pawlowska J."/>
        </authorList>
    </citation>
    <scope>NUCLEOTIDE SEQUENCE</scope>
    <source>
        <strain evidence="10">WA0000067209</strain>
    </source>
</reference>
<dbReference type="Pfam" id="PF00450">
    <property type="entry name" value="Peptidase_S10"/>
    <property type="match status" value="1"/>
</dbReference>
<dbReference type="InterPro" id="IPR018202">
    <property type="entry name" value="Ser_caboxypep_ser_AS"/>
</dbReference>
<dbReference type="InterPro" id="IPR029058">
    <property type="entry name" value="AB_hydrolase_fold"/>
</dbReference>
<dbReference type="GO" id="GO:0000328">
    <property type="term" value="C:fungal-type vacuole lumen"/>
    <property type="evidence" value="ECO:0007669"/>
    <property type="project" value="UniProtKB-ARBA"/>
</dbReference>
<gene>
    <name evidence="10" type="ORF">INT43_001127</name>
</gene>
<keyword evidence="11" id="KW-1185">Reference proteome</keyword>
<keyword evidence="3 9" id="KW-0645">Protease</keyword>
<dbReference type="PANTHER" id="PTHR11802:SF113">
    <property type="entry name" value="SERINE CARBOXYPEPTIDASE CTSA-4.1"/>
    <property type="match status" value="1"/>
</dbReference>
<dbReference type="SUPFAM" id="SSF53474">
    <property type="entry name" value="alpha/beta-Hydrolases"/>
    <property type="match status" value="1"/>
</dbReference>
<keyword evidence="5 9" id="KW-0378">Hydrolase</keyword>
<feature type="chain" id="PRO_5034571149" description="Carboxypeptidase" evidence="9">
    <location>
        <begin position="25"/>
        <end position="528"/>
    </location>
</feature>
<evidence type="ECO:0000256" key="9">
    <source>
        <dbReference type="RuleBase" id="RU361156"/>
    </source>
</evidence>
<evidence type="ECO:0000256" key="8">
    <source>
        <dbReference type="ARBA" id="ARBA00052076"/>
    </source>
</evidence>
<dbReference type="OrthoDB" id="443318at2759"/>
<accession>A0A8H7PKN2</accession>
<dbReference type="Proteomes" id="UP000654370">
    <property type="component" value="Unassembled WGS sequence"/>
</dbReference>
<proteinExistence type="inferred from homology"/>
<comment type="similarity">
    <text evidence="1 9">Belongs to the peptidase S10 family.</text>
</comment>
<dbReference type="PROSITE" id="PS00131">
    <property type="entry name" value="CARBOXYPEPT_SER_SER"/>
    <property type="match status" value="1"/>
</dbReference>
<keyword evidence="4 9" id="KW-0732">Signal</keyword>
<comment type="caution">
    <text evidence="10">The sequence shown here is derived from an EMBL/GenBank/DDBJ whole genome shotgun (WGS) entry which is preliminary data.</text>
</comment>
<sequence>MAPFKTLTAAAVLALALCSQSVQGQEQQHVFGNDVIIESSPLGDIGNWLDNTIEDIREAVDDVRKTVSGVLEDAYDNTEKEWVKVFSHPAFPEYSMRYKKPALCDPDVKQISGYIDIDSDKHFFFWFFESRDKPESDPVILWLNGGPGCSSLTGLMMELGPCTVNDEGTDTKINKYSWNSNANIVFLDQPLNVGYSYGSDGASNTNAAAKDVYAFLQLFFKEFPEYSKLDFHIAGESYAGHYIPAIGEQIHNANKGKFDSASYSLMSQRETLADVNLKSLMIGNGLTDPLIQYKYYAKMACENNYGAVLDKSTCKQMEANYPACARLIQNCYDSQNVFSCLPAAMKCNKDQIQPYQQTGMNPYDVRKKCEGNNLCYEILESVKKYLNIPEVKKALGAQVDTYESCNMQINFRFQMAGDWMRPYHTVIPPLLEDGIRVLIYAGDADFICNWMGNKAWTLELPWSGQKGFKAAEDKTWYSDIGEEDAGEVRTYGNFTFLRAYGGGHMLPYDKPENSLDFVNKWINSEALA</sequence>
<dbReference type="EC" id="3.4.16.-" evidence="9"/>
<comment type="catalytic activity">
    <reaction evidence="8">
        <text>Release of a C-terminal amino acid with broad specificity.</text>
        <dbReference type="EC" id="3.4.16.5"/>
    </reaction>
</comment>
<evidence type="ECO:0000256" key="5">
    <source>
        <dbReference type="ARBA" id="ARBA00022801"/>
    </source>
</evidence>
<keyword evidence="7" id="KW-0325">Glycoprotein</keyword>
<dbReference type="Gene3D" id="1.10.287.410">
    <property type="match status" value="1"/>
</dbReference>
<evidence type="ECO:0000256" key="2">
    <source>
        <dbReference type="ARBA" id="ARBA00022645"/>
    </source>
</evidence>
<dbReference type="GO" id="GO:0004185">
    <property type="term" value="F:serine-type carboxypeptidase activity"/>
    <property type="evidence" value="ECO:0007669"/>
    <property type="project" value="UniProtKB-UniRule"/>
</dbReference>
<evidence type="ECO:0000313" key="10">
    <source>
        <dbReference type="EMBL" id="KAG2175480.1"/>
    </source>
</evidence>
<feature type="signal peptide" evidence="9">
    <location>
        <begin position="1"/>
        <end position="24"/>
    </location>
</feature>
<dbReference type="FunFam" id="1.10.287.410:FF:000001">
    <property type="entry name" value="Carboxypeptidase Y"/>
    <property type="match status" value="1"/>
</dbReference>
<evidence type="ECO:0000256" key="4">
    <source>
        <dbReference type="ARBA" id="ARBA00022729"/>
    </source>
</evidence>
<organism evidence="10 11">
    <name type="scientific">Mortierella isabellina</name>
    <name type="common">Filamentous fungus</name>
    <name type="synonym">Umbelopsis isabellina</name>
    <dbReference type="NCBI Taxonomy" id="91625"/>
    <lineage>
        <taxon>Eukaryota</taxon>
        <taxon>Fungi</taxon>
        <taxon>Fungi incertae sedis</taxon>
        <taxon>Mucoromycota</taxon>
        <taxon>Mucoromycotina</taxon>
        <taxon>Umbelopsidomycetes</taxon>
        <taxon>Umbelopsidales</taxon>
        <taxon>Umbelopsidaceae</taxon>
        <taxon>Umbelopsis</taxon>
    </lineage>
</organism>
<dbReference type="PANTHER" id="PTHR11802">
    <property type="entry name" value="SERINE PROTEASE FAMILY S10 SERINE CARBOXYPEPTIDASE"/>
    <property type="match status" value="1"/>
</dbReference>
<evidence type="ECO:0000256" key="1">
    <source>
        <dbReference type="ARBA" id="ARBA00009431"/>
    </source>
</evidence>
<dbReference type="GO" id="GO:0006508">
    <property type="term" value="P:proteolysis"/>
    <property type="evidence" value="ECO:0007669"/>
    <property type="project" value="UniProtKB-KW"/>
</dbReference>
<dbReference type="PRINTS" id="PR00724">
    <property type="entry name" value="CRBOXYPTASEC"/>
</dbReference>
<evidence type="ECO:0000313" key="11">
    <source>
        <dbReference type="Proteomes" id="UP000654370"/>
    </source>
</evidence>
<dbReference type="InterPro" id="IPR001563">
    <property type="entry name" value="Peptidase_S10"/>
</dbReference>
<evidence type="ECO:0000256" key="7">
    <source>
        <dbReference type="ARBA" id="ARBA00023180"/>
    </source>
</evidence>
<protein>
    <recommendedName>
        <fullName evidence="9">Carboxypeptidase</fullName>
        <ecNumber evidence="9">3.4.16.-</ecNumber>
    </recommendedName>
</protein>
<evidence type="ECO:0000256" key="6">
    <source>
        <dbReference type="ARBA" id="ARBA00023157"/>
    </source>
</evidence>